<organism evidence="1 2">
    <name type="scientific">Solanum verrucosum</name>
    <dbReference type="NCBI Taxonomy" id="315347"/>
    <lineage>
        <taxon>Eukaryota</taxon>
        <taxon>Viridiplantae</taxon>
        <taxon>Streptophyta</taxon>
        <taxon>Embryophyta</taxon>
        <taxon>Tracheophyta</taxon>
        <taxon>Spermatophyta</taxon>
        <taxon>Magnoliopsida</taxon>
        <taxon>eudicotyledons</taxon>
        <taxon>Gunneridae</taxon>
        <taxon>Pentapetalae</taxon>
        <taxon>asterids</taxon>
        <taxon>lamiids</taxon>
        <taxon>Solanales</taxon>
        <taxon>Solanaceae</taxon>
        <taxon>Solanoideae</taxon>
        <taxon>Solaneae</taxon>
        <taxon>Solanum</taxon>
    </lineage>
</organism>
<dbReference type="EMBL" id="CP133621">
    <property type="protein sequence ID" value="WMV50747.1"/>
    <property type="molecule type" value="Genomic_DNA"/>
</dbReference>
<keyword evidence="2" id="KW-1185">Reference proteome</keyword>
<proteinExistence type="predicted"/>
<evidence type="ECO:0000313" key="2">
    <source>
        <dbReference type="Proteomes" id="UP001234989"/>
    </source>
</evidence>
<sequence>MVLWFIVMLLGLVLVVF</sequence>
<evidence type="ECO:0000313" key="1">
    <source>
        <dbReference type="EMBL" id="WMV50747.1"/>
    </source>
</evidence>
<dbReference type="AlphaFoldDB" id="A0AAF0ZSM8"/>
<reference evidence="1" key="1">
    <citation type="submission" date="2023-08" db="EMBL/GenBank/DDBJ databases">
        <title>A de novo genome assembly of Solanum verrucosum Schlechtendal, a Mexican diploid species geographically isolated from the other diploid A-genome species in potato relatives.</title>
        <authorList>
            <person name="Hosaka K."/>
        </authorList>
    </citation>
    <scope>NUCLEOTIDE SEQUENCE</scope>
    <source>
        <tissue evidence="1">Young leaves</tissue>
    </source>
</reference>
<name>A0AAF0ZSM8_SOLVR</name>
<gene>
    <name evidence="1" type="ORF">MTR67_044132</name>
</gene>
<dbReference type="Proteomes" id="UP001234989">
    <property type="component" value="Chromosome 10"/>
</dbReference>
<protein>
    <submittedName>
        <fullName evidence="1">Uncharacterized protein</fullName>
    </submittedName>
</protein>
<accession>A0AAF0ZSM8</accession>